<reference evidence="1" key="1">
    <citation type="submission" date="2015-06" db="EMBL/GenBank/DDBJ databases">
        <authorList>
            <person name="Joergensen T."/>
        </authorList>
    </citation>
    <scope>NUCLEOTIDE SEQUENCE</scope>
    <source>
        <plasmid evidence="1">pRGFK1091</plasmid>
    </source>
</reference>
<dbReference type="AlphaFoldDB" id="A0A0H5Q3I4"/>
<reference evidence="1" key="2">
    <citation type="submission" date="2015-07" db="EMBL/GenBank/DDBJ databases">
        <title>Plasmids, circular viruses and viroids from rat gut.</title>
        <authorList>
            <person name="Jorgensen T.J."/>
            <person name="Hansen M.A."/>
            <person name="Xu Z."/>
            <person name="Tabak M.A."/>
            <person name="Sorensen S.J."/>
            <person name="Hansen L.H."/>
        </authorList>
    </citation>
    <scope>NUCLEOTIDE SEQUENCE</scope>
    <source>
        <plasmid evidence="1">pRGFK1091</plasmid>
    </source>
</reference>
<name>A0A0H5Q3I4_9ZZZZ</name>
<keyword evidence="1" id="KW-0614">Plasmid</keyword>
<protein>
    <submittedName>
        <fullName evidence="1">Uncharacterized protein</fullName>
    </submittedName>
</protein>
<dbReference type="EMBL" id="LN853672">
    <property type="protein sequence ID" value="CRY96443.1"/>
    <property type="molecule type" value="Genomic_DNA"/>
</dbReference>
<evidence type="ECO:0000313" key="1">
    <source>
        <dbReference type="EMBL" id="CRY96443.1"/>
    </source>
</evidence>
<sequence>MTAERSEFVRLACFTGAVSAAAEHTPEVAAFSTEWVRLYASAKERVGSLRASKVLAFIAEWQLAMDELGFGALGIEDFAEWSDESKATVYRHQASFRAAFPGHLTPTTLLAATA</sequence>
<geneLocation type="plasmid" evidence="1">
    <name>pRGFK1091</name>
</geneLocation>
<proteinExistence type="predicted"/>
<accession>A0A0H5Q3I4</accession>
<organism evidence="1">
    <name type="scientific">uncultured prokaryote</name>
    <dbReference type="NCBI Taxonomy" id="198431"/>
    <lineage>
        <taxon>unclassified sequences</taxon>
        <taxon>environmental samples</taxon>
    </lineage>
</organism>